<feature type="chain" id="PRO_5031545819" description="GPI inositol-deacylase" evidence="1">
    <location>
        <begin position="26"/>
        <end position="321"/>
    </location>
</feature>
<accession>A0A7S2UYV4</accession>
<organism evidence="2">
    <name type="scientific">Fibrocapsa japonica</name>
    <dbReference type="NCBI Taxonomy" id="94617"/>
    <lineage>
        <taxon>Eukaryota</taxon>
        <taxon>Sar</taxon>
        <taxon>Stramenopiles</taxon>
        <taxon>Ochrophyta</taxon>
        <taxon>Raphidophyceae</taxon>
        <taxon>Chattonellales</taxon>
        <taxon>Chattonellaceae</taxon>
        <taxon>Fibrocapsa</taxon>
    </lineage>
</organism>
<dbReference type="SUPFAM" id="SSF53474">
    <property type="entry name" value="alpha/beta-Hydrolases"/>
    <property type="match status" value="1"/>
</dbReference>
<dbReference type="AlphaFoldDB" id="A0A7S2UYV4"/>
<gene>
    <name evidence="2" type="ORF">FJAP1339_LOCUS3802</name>
</gene>
<reference evidence="2" key="1">
    <citation type="submission" date="2021-01" db="EMBL/GenBank/DDBJ databases">
        <authorList>
            <person name="Corre E."/>
            <person name="Pelletier E."/>
            <person name="Niang G."/>
            <person name="Scheremetjew M."/>
            <person name="Finn R."/>
            <person name="Kale V."/>
            <person name="Holt S."/>
            <person name="Cochrane G."/>
            <person name="Meng A."/>
            <person name="Brown T."/>
            <person name="Cohen L."/>
        </authorList>
    </citation>
    <scope>NUCLEOTIDE SEQUENCE</scope>
    <source>
        <strain evidence="2">CCMP1661</strain>
    </source>
</reference>
<dbReference type="Gene3D" id="3.40.50.1820">
    <property type="entry name" value="alpha/beta hydrolase"/>
    <property type="match status" value="1"/>
</dbReference>
<dbReference type="PANTHER" id="PTHR47909">
    <property type="entry name" value="ALPHA/BETA-HYDROLASES SUPERFAMILY PROTEIN"/>
    <property type="match status" value="1"/>
</dbReference>
<proteinExistence type="predicted"/>
<protein>
    <recommendedName>
        <fullName evidence="3">GPI inositol-deacylase</fullName>
    </recommendedName>
</protein>
<evidence type="ECO:0000256" key="1">
    <source>
        <dbReference type="SAM" id="SignalP"/>
    </source>
</evidence>
<sequence>MAQSKGHILPIVVTILLQLCSYGMAFTHNGVMHTWPANTARNKITKAEAYSLEKQEAGMSSAVKLAKKPILIFPAQFSVPNDYLPMCQDLERRGHRAYVAELSRADWLRIVPATLTADYWRGTLKPKECLGFFFEGVEKALRKVQEENPGSQIHAVGHSIGGWIARAYLGEVCDEATCNQFCSLTTLGTPHQGPPADSPMASFEQTRGLLSYVNTNFPGAYHGHMKYTCVCGSAQQGAIGANVEEVLAYASYLPLCGKGEAHGDGIVPLQAAFLDDAERIIIPEAKHSGFLPTPGNSISLPENFKWYGSEDLISKWAEKLD</sequence>
<evidence type="ECO:0000313" key="2">
    <source>
        <dbReference type="EMBL" id="CAD9861280.1"/>
    </source>
</evidence>
<feature type="signal peptide" evidence="1">
    <location>
        <begin position="1"/>
        <end position="25"/>
    </location>
</feature>
<dbReference type="InterPro" id="IPR029058">
    <property type="entry name" value="AB_hydrolase_fold"/>
</dbReference>
<name>A0A7S2UYV4_9STRA</name>
<dbReference type="PANTHER" id="PTHR47909:SF2">
    <property type="entry name" value="GPI INOSITOL-DEACYLASE"/>
    <property type="match status" value="1"/>
</dbReference>
<dbReference type="Pfam" id="PF02089">
    <property type="entry name" value="Palm_thioest"/>
    <property type="match status" value="1"/>
</dbReference>
<dbReference type="EMBL" id="HBHR01007861">
    <property type="protein sequence ID" value="CAD9861280.1"/>
    <property type="molecule type" value="Transcribed_RNA"/>
</dbReference>
<keyword evidence="1" id="KW-0732">Signal</keyword>
<evidence type="ECO:0008006" key="3">
    <source>
        <dbReference type="Google" id="ProtNLM"/>
    </source>
</evidence>